<proteinExistence type="inferred from homology"/>
<feature type="region of interest" description="Disordered" evidence="13">
    <location>
        <begin position="437"/>
        <end position="482"/>
    </location>
</feature>
<keyword evidence="7 12" id="KW-0378">Hydrolase</keyword>
<feature type="region of interest" description="Disordered" evidence="13">
    <location>
        <begin position="507"/>
        <end position="541"/>
    </location>
</feature>
<reference evidence="15 16" key="1">
    <citation type="submission" date="2024-01" db="EMBL/GenBank/DDBJ databases">
        <authorList>
            <person name="Allen C."/>
            <person name="Tagirdzhanova G."/>
        </authorList>
    </citation>
    <scope>NUCLEOTIDE SEQUENCE [LARGE SCALE GENOMIC DNA]</scope>
    <source>
        <strain evidence="15 16">CBS 573.63</strain>
    </source>
</reference>
<evidence type="ECO:0000256" key="8">
    <source>
        <dbReference type="ARBA" id="ARBA00022968"/>
    </source>
</evidence>
<evidence type="ECO:0000256" key="7">
    <source>
        <dbReference type="ARBA" id="ARBA00022801"/>
    </source>
</evidence>
<dbReference type="SUPFAM" id="SSF56300">
    <property type="entry name" value="Metallo-dependent phosphatases"/>
    <property type="match status" value="1"/>
</dbReference>
<keyword evidence="16" id="KW-1185">Reference proteome</keyword>
<dbReference type="InterPro" id="IPR012358">
    <property type="entry name" value="EndopolyPtase_N1"/>
</dbReference>
<keyword evidence="10 12" id="KW-0472">Membrane</keyword>
<comment type="catalytic activity">
    <reaction evidence="12">
        <text>[phosphate](n+1) + n H2O = (n+1) phosphate + n H(+)</text>
        <dbReference type="Rhea" id="RHEA:22452"/>
        <dbReference type="Rhea" id="RHEA-COMP:14280"/>
        <dbReference type="ChEBI" id="CHEBI:15377"/>
        <dbReference type="ChEBI" id="CHEBI:15378"/>
        <dbReference type="ChEBI" id="CHEBI:16838"/>
        <dbReference type="ChEBI" id="CHEBI:43474"/>
        <dbReference type="EC" id="3.6.1.10"/>
    </reaction>
</comment>
<dbReference type="GO" id="GO:0000298">
    <property type="term" value="F:endopolyphosphatase activity"/>
    <property type="evidence" value="ECO:0007669"/>
    <property type="project" value="UniProtKB-EC"/>
</dbReference>
<feature type="region of interest" description="Disordered" evidence="13">
    <location>
        <begin position="21"/>
        <end position="45"/>
    </location>
</feature>
<protein>
    <recommendedName>
        <fullName evidence="4 12">Endopolyphosphatase</fullName>
        <ecNumber evidence="3 12">3.6.1.10</ecNumber>
    </recommendedName>
</protein>
<dbReference type="InterPro" id="IPR004843">
    <property type="entry name" value="Calcineurin-like_PHP"/>
</dbReference>
<keyword evidence="8" id="KW-0735">Signal-anchor</keyword>
<keyword evidence="11" id="KW-0325">Glycoprotein</keyword>
<comment type="similarity">
    <text evidence="2">Belongs to the endopolyphosphatase PPN1 family.</text>
</comment>
<sequence>MNYQLIDHSCDTDLHPDEFYKKHSSTSEEDACHRGKGSAGQFGAETSDCDSPYSLINATFDWIAANIRDEIDFVVWTGDSARHDSDETIPRSPAQVQDANQAVADKFVHVFSSPAGGALSIPIIPTLGNNDILPHNVLLPGPNKWLKRYTEIWNRFIPQEQRHSFEFGGWFYVEVIPNRLAVFSLNTLYFFDRNAGVDDCATPSEPGFKQLEWLRIQLQFMRERGVKAILTGHIPPARTGSKQLWDETCWQKYTLWLRQYRDVIVSSLYGHMNVDHFLLQDTEEINYSLIGASQAEIAALSGEDDDDEYDEIDEPQIVVRASMEDELDLQSTADYLQELRSEWSKLPKPKQASARVIAEKKKKSKKHKKKDKKKKKNKKKFKGPKLHKKFSERYQLAFVSPSIVPNYFPTLRVVEYNITGLKDADVWVDGPSAVPVLTEDDSLSPVKKSDSEGNEQDKKHKTDPNLHVPDGPAKTAVPGPAYSPQPLTLRGYTQYFANLTFIQNELTSSGAQESGDQVEGDKRREDDDSTKKPKKKAPKPKPFEYTVEYSTFTDKIYNLSDLTVNSLLEMAYRMGKKTSKKSIHGAGDEANELDIDENDVQDSGDVDAEKKKQNKIWLHFLRHAFVSTMTNEKLNKISE</sequence>
<dbReference type="EC" id="3.6.1.10" evidence="3 12"/>
<evidence type="ECO:0000256" key="3">
    <source>
        <dbReference type="ARBA" id="ARBA00012459"/>
    </source>
</evidence>
<organism evidence="15 16">
    <name type="scientific">Sporothrix epigloea</name>
    <dbReference type="NCBI Taxonomy" id="1892477"/>
    <lineage>
        <taxon>Eukaryota</taxon>
        <taxon>Fungi</taxon>
        <taxon>Dikarya</taxon>
        <taxon>Ascomycota</taxon>
        <taxon>Pezizomycotina</taxon>
        <taxon>Sordariomycetes</taxon>
        <taxon>Sordariomycetidae</taxon>
        <taxon>Ophiostomatales</taxon>
        <taxon>Ophiostomataceae</taxon>
        <taxon>Sporothrix</taxon>
    </lineage>
</organism>
<dbReference type="PANTHER" id="PTHR10340:SF55">
    <property type="entry name" value="ENDOPOLYPHOSPHATASE"/>
    <property type="match status" value="1"/>
</dbReference>
<dbReference type="PIRSF" id="PIRSF027093">
    <property type="entry name" value="EndopolyPtase_N1"/>
    <property type="match status" value="1"/>
</dbReference>
<feature type="compositionally biased region" description="Basic and acidic residues" evidence="13">
    <location>
        <begin position="447"/>
        <end position="464"/>
    </location>
</feature>
<feature type="compositionally biased region" description="Basic and acidic residues" evidence="13">
    <location>
        <begin position="519"/>
        <end position="531"/>
    </location>
</feature>
<comment type="caution">
    <text evidence="15">The sequence shown here is derived from an EMBL/GenBank/DDBJ whole genome shotgun (WGS) entry which is preliminary data.</text>
</comment>
<keyword evidence="5 12" id="KW-0926">Vacuole</keyword>
<evidence type="ECO:0000313" key="15">
    <source>
        <dbReference type="EMBL" id="CAK7271873.1"/>
    </source>
</evidence>
<evidence type="ECO:0000256" key="6">
    <source>
        <dbReference type="ARBA" id="ARBA00022692"/>
    </source>
</evidence>
<comment type="function">
    <text evidence="12">Catalyzes the hydrolysis of inorganic polyphosphate (polyP) chains of many hundreds of phosphate residues into shorter lengths.</text>
</comment>
<feature type="domain" description="Calcineurin-like phosphoesterase" evidence="14">
    <location>
        <begin position="13"/>
        <end position="271"/>
    </location>
</feature>
<evidence type="ECO:0000256" key="12">
    <source>
        <dbReference type="PIRNR" id="PIRNR027093"/>
    </source>
</evidence>
<evidence type="ECO:0000256" key="13">
    <source>
        <dbReference type="SAM" id="MobiDB-lite"/>
    </source>
</evidence>
<evidence type="ECO:0000259" key="14">
    <source>
        <dbReference type="Pfam" id="PF00149"/>
    </source>
</evidence>
<evidence type="ECO:0000256" key="9">
    <source>
        <dbReference type="ARBA" id="ARBA00022989"/>
    </source>
</evidence>
<evidence type="ECO:0000256" key="2">
    <source>
        <dbReference type="ARBA" id="ARBA00010399"/>
    </source>
</evidence>
<dbReference type="Pfam" id="PF00149">
    <property type="entry name" value="Metallophos"/>
    <property type="match status" value="1"/>
</dbReference>
<feature type="region of interest" description="Disordered" evidence="13">
    <location>
        <begin position="346"/>
        <end position="385"/>
    </location>
</feature>
<keyword evidence="9" id="KW-1133">Transmembrane helix</keyword>
<evidence type="ECO:0000256" key="5">
    <source>
        <dbReference type="ARBA" id="ARBA00022554"/>
    </source>
</evidence>
<dbReference type="Proteomes" id="UP001642501">
    <property type="component" value="Unassembled WGS sequence"/>
</dbReference>
<dbReference type="EMBL" id="CAWUOM010000096">
    <property type="protein sequence ID" value="CAK7271873.1"/>
    <property type="molecule type" value="Genomic_DNA"/>
</dbReference>
<evidence type="ECO:0000256" key="4">
    <source>
        <dbReference type="ARBA" id="ARBA00014458"/>
    </source>
</evidence>
<evidence type="ECO:0000256" key="10">
    <source>
        <dbReference type="ARBA" id="ARBA00023136"/>
    </source>
</evidence>
<evidence type="ECO:0000313" key="16">
    <source>
        <dbReference type="Proteomes" id="UP001642501"/>
    </source>
</evidence>
<evidence type="ECO:0000256" key="1">
    <source>
        <dbReference type="ARBA" id="ARBA00004576"/>
    </source>
</evidence>
<dbReference type="InterPro" id="IPR029052">
    <property type="entry name" value="Metallo-depent_PP-like"/>
</dbReference>
<feature type="compositionally biased region" description="Basic residues" evidence="13">
    <location>
        <begin position="360"/>
        <end position="385"/>
    </location>
</feature>
<evidence type="ECO:0000256" key="11">
    <source>
        <dbReference type="ARBA" id="ARBA00023180"/>
    </source>
</evidence>
<gene>
    <name evidence="15" type="primary">PPN1</name>
    <name evidence="15" type="ORF">SEPCBS57363_004844</name>
</gene>
<comment type="subcellular location">
    <subcellularLocation>
        <location evidence="1">Vacuole membrane</location>
        <topology evidence="1">Single-pass type II membrane protein</topology>
    </subcellularLocation>
</comment>
<dbReference type="Gene3D" id="3.60.21.10">
    <property type="match status" value="1"/>
</dbReference>
<dbReference type="PANTHER" id="PTHR10340">
    <property type="entry name" value="SPHINGOMYELIN PHOSPHODIESTERASE"/>
    <property type="match status" value="1"/>
</dbReference>
<keyword evidence="6" id="KW-0812">Transmembrane</keyword>
<name>A0ABP0DW56_9PEZI</name>
<accession>A0ABP0DW56</accession>